<evidence type="ECO:0000313" key="2">
    <source>
        <dbReference type="EMBL" id="AIK95522.1"/>
    </source>
</evidence>
<dbReference type="InterPro" id="IPR043504">
    <property type="entry name" value="Peptidase_S1_PA_chymotrypsin"/>
</dbReference>
<dbReference type="SUPFAM" id="SSF50156">
    <property type="entry name" value="PDZ domain-like"/>
    <property type="match status" value="1"/>
</dbReference>
<protein>
    <recommendedName>
        <fullName evidence="4">PDZ domain-containing protein</fullName>
    </recommendedName>
</protein>
<dbReference type="Gene3D" id="2.30.42.10">
    <property type="match status" value="1"/>
</dbReference>
<reference evidence="2 3" key="1">
    <citation type="submission" date="2014-07" db="EMBL/GenBank/DDBJ databases">
        <title>Comparative genomic insights into amoeba endosymbionts belonging to the families of Holosporaceae and Candidatus Midichloriaceae within Rickettsiales.</title>
        <authorList>
            <person name="Wang Z."/>
            <person name="Wu M."/>
        </authorList>
    </citation>
    <scope>NUCLEOTIDE SEQUENCE [LARGE SCALE GENOMIC DNA]</scope>
    <source>
        <strain evidence="2">PRA3</strain>
    </source>
</reference>
<dbReference type="EMBL" id="CP008941">
    <property type="protein sequence ID" value="AIK95522.1"/>
    <property type="molecule type" value="Genomic_DNA"/>
</dbReference>
<dbReference type="OrthoDB" id="7160517at2"/>
<dbReference type="PANTHER" id="PTHR46366">
    <property type="entry name" value="PRO-APOPTOTIC SERINE PROTEASE NMA111"/>
    <property type="match status" value="1"/>
</dbReference>
<name>A0A077AQS1_9PROT</name>
<dbReference type="PRINTS" id="PR00834">
    <property type="entry name" value="PROTEASES2C"/>
</dbReference>
<dbReference type="InterPro" id="IPR001940">
    <property type="entry name" value="Peptidase_S1C"/>
</dbReference>
<keyword evidence="1" id="KW-0732">Signal</keyword>
<evidence type="ECO:0008006" key="4">
    <source>
        <dbReference type="Google" id="ProtNLM"/>
    </source>
</evidence>
<dbReference type="KEGG" id="paca:ID47_00240"/>
<dbReference type="GO" id="GO:0006508">
    <property type="term" value="P:proteolysis"/>
    <property type="evidence" value="ECO:0007669"/>
    <property type="project" value="InterPro"/>
</dbReference>
<gene>
    <name evidence="2" type="ORF">ID47_00240</name>
</gene>
<dbReference type="RefSeq" id="WP_038462667.1">
    <property type="nucleotide sequence ID" value="NZ_CP008941.1"/>
</dbReference>
<dbReference type="Proteomes" id="UP000028926">
    <property type="component" value="Chromosome"/>
</dbReference>
<sequence>MSKLPLHTLALSLLIGSALAIQHPTMPAPLSQTPDMGMVPVEDSNLDQGKGKKKILDLVRKGVVIIDVKTYANVEANERVSWAGSGFIVDKEKGIIATNKHVAGDMTVSTYTVKFADGTSVEAHHLPMATLGDYAFLKVDPAQLPKTAIALEFAKDPIMVNQTIYSMGNSARDEFSTFKGTVYSIYENLGPYGEQSFSFSGLTVGGASGSPIFDDNGKVVGIVYGGKFTSGSGLPASYLIDALQAIKEDKKPQIWSTGVIPGYGIISDYEKAGILPKEATDKYKEKFPESHNKVAIIQGTVKGSAASNMLEAGDLIWSLNGELVGPNLYQFEKNINDANGKEVKVEVYRNGKLMEAKLTPYALSSSPYERFISFSDVTWFGNNEFVKFLFGEKESGVFILGMGQTSPFKVLTKGEQFPFFMGARLFAIRELNDKPIKSLEDLEKVIPELAKKKTFSVRYIDYSGSMGLGNFASMDRQERMAIITYAGKFDSPKLYTFNEKTLEWDSKDLE</sequence>
<dbReference type="STRING" id="91604.ID47_00240"/>
<dbReference type="PANTHER" id="PTHR46366:SF1">
    <property type="entry name" value="PDZ DOMAIN-CONTAINING PROTEIN C1685.05"/>
    <property type="match status" value="1"/>
</dbReference>
<feature type="chain" id="PRO_5001716987" description="PDZ domain-containing protein" evidence="1">
    <location>
        <begin position="21"/>
        <end position="510"/>
    </location>
</feature>
<proteinExistence type="predicted"/>
<dbReference type="SUPFAM" id="SSF50494">
    <property type="entry name" value="Trypsin-like serine proteases"/>
    <property type="match status" value="1"/>
</dbReference>
<dbReference type="Pfam" id="PF13365">
    <property type="entry name" value="Trypsin_2"/>
    <property type="match status" value="1"/>
</dbReference>
<dbReference type="InterPro" id="IPR036034">
    <property type="entry name" value="PDZ_sf"/>
</dbReference>
<feature type="signal peptide" evidence="1">
    <location>
        <begin position="1"/>
        <end position="20"/>
    </location>
</feature>
<organism evidence="2 3">
    <name type="scientific">Candidatus Odyssella acanthamoebae</name>
    <dbReference type="NCBI Taxonomy" id="91604"/>
    <lineage>
        <taxon>Bacteria</taxon>
        <taxon>Pseudomonadati</taxon>
        <taxon>Pseudomonadota</taxon>
        <taxon>Alphaproteobacteria</taxon>
        <taxon>Holosporales</taxon>
        <taxon>Candidatus Paracaedibacteraceae</taxon>
        <taxon>Candidatus Odyssella</taxon>
    </lineage>
</organism>
<evidence type="ECO:0000313" key="3">
    <source>
        <dbReference type="Proteomes" id="UP000028926"/>
    </source>
</evidence>
<accession>A0A077AQS1</accession>
<keyword evidence="3" id="KW-1185">Reference proteome</keyword>
<dbReference type="GO" id="GO:0004252">
    <property type="term" value="F:serine-type endopeptidase activity"/>
    <property type="evidence" value="ECO:0007669"/>
    <property type="project" value="InterPro"/>
</dbReference>
<dbReference type="Gene3D" id="2.40.10.10">
    <property type="entry name" value="Trypsin-like serine proteases"/>
    <property type="match status" value="2"/>
</dbReference>
<dbReference type="AlphaFoldDB" id="A0A077AQS1"/>
<evidence type="ECO:0000256" key="1">
    <source>
        <dbReference type="SAM" id="SignalP"/>
    </source>
</evidence>
<dbReference type="HOGENOM" id="CLU_554201_0_0_5"/>
<dbReference type="eggNOG" id="COG0265">
    <property type="taxonomic scope" value="Bacteria"/>
</dbReference>
<dbReference type="InterPro" id="IPR009003">
    <property type="entry name" value="Peptidase_S1_PA"/>
</dbReference>